<accession>A0A6N8F8J2</accession>
<organism evidence="2 3">
    <name type="scientific">Psychrosphaera haliotis</name>
    <dbReference type="NCBI Taxonomy" id="555083"/>
    <lineage>
        <taxon>Bacteria</taxon>
        <taxon>Pseudomonadati</taxon>
        <taxon>Pseudomonadota</taxon>
        <taxon>Gammaproteobacteria</taxon>
        <taxon>Alteromonadales</taxon>
        <taxon>Pseudoalteromonadaceae</taxon>
        <taxon>Psychrosphaera</taxon>
    </lineage>
</organism>
<reference evidence="2 3" key="1">
    <citation type="submission" date="2019-11" db="EMBL/GenBank/DDBJ databases">
        <title>P. haliotis isolates from Z. marina roots.</title>
        <authorList>
            <person name="Cohen M."/>
            <person name="Jospin G."/>
            <person name="Eisen J.A."/>
            <person name="Coil D.A."/>
        </authorList>
    </citation>
    <scope>NUCLEOTIDE SEQUENCE [LARGE SCALE GENOMIC DNA]</scope>
    <source>
        <strain evidence="2 3">UCD-MCMsp1aY</strain>
    </source>
</reference>
<dbReference type="Pfam" id="PF11172">
    <property type="entry name" value="DUF2959"/>
    <property type="match status" value="1"/>
</dbReference>
<dbReference type="EMBL" id="WOCD01000005">
    <property type="protein sequence ID" value="MUH72905.1"/>
    <property type="molecule type" value="Genomic_DNA"/>
</dbReference>
<dbReference type="Proteomes" id="UP000439994">
    <property type="component" value="Unassembled WGS sequence"/>
</dbReference>
<dbReference type="AlphaFoldDB" id="A0A6N8F8J2"/>
<gene>
    <name evidence="2" type="ORF">GNP35_10680</name>
</gene>
<evidence type="ECO:0000313" key="3">
    <source>
        <dbReference type="Proteomes" id="UP000439994"/>
    </source>
</evidence>
<keyword evidence="1" id="KW-0732">Signal</keyword>
<evidence type="ECO:0000313" key="2">
    <source>
        <dbReference type="EMBL" id="MUH72905.1"/>
    </source>
</evidence>
<protein>
    <submittedName>
        <fullName evidence="2">DUF2959 family protein</fullName>
    </submittedName>
</protein>
<feature type="chain" id="PRO_5026977129" evidence="1">
    <location>
        <begin position="23"/>
        <end position="211"/>
    </location>
</feature>
<evidence type="ECO:0000256" key="1">
    <source>
        <dbReference type="SAM" id="SignalP"/>
    </source>
</evidence>
<proteinExistence type="predicted"/>
<sequence length="211" mass="23902">MKTLTVISTLILLSACQSAYYAAMEKVGVHKREILVDRVEEARDAQTETQEEFKSAYERLVLLTNFEGGEIEKVYNQLNDDYESSFKSAALVSKKIDDVEDVAEDLFDEWQEELTQYSNANLRSASEKKLKQTERQFSQLLRSMRRAESKMDPILATLKDNVLYLKHNLNAAAVSAIKGEFDSLKTEISALIADMGKAVDESNQFIATLKK</sequence>
<dbReference type="InterPro" id="IPR021342">
    <property type="entry name" value="DUF2959"/>
</dbReference>
<dbReference type="PROSITE" id="PS51257">
    <property type="entry name" value="PROKAR_LIPOPROTEIN"/>
    <property type="match status" value="1"/>
</dbReference>
<name>A0A6N8F8J2_9GAMM</name>
<keyword evidence="3" id="KW-1185">Reference proteome</keyword>
<feature type="signal peptide" evidence="1">
    <location>
        <begin position="1"/>
        <end position="22"/>
    </location>
</feature>
<dbReference type="RefSeq" id="WP_330997847.1">
    <property type="nucleotide sequence ID" value="NZ_BAAAFQ010000007.1"/>
</dbReference>
<comment type="caution">
    <text evidence="2">The sequence shown here is derived from an EMBL/GenBank/DDBJ whole genome shotgun (WGS) entry which is preliminary data.</text>
</comment>